<evidence type="ECO:0000256" key="1">
    <source>
        <dbReference type="ARBA" id="ARBA00022614"/>
    </source>
</evidence>
<dbReference type="InterPro" id="IPR003591">
    <property type="entry name" value="Leu-rich_rpt_typical-subtyp"/>
</dbReference>
<organism evidence="6 7">
    <name type="scientific">Anopheles atroparvus</name>
    <name type="common">European mosquito</name>
    <dbReference type="NCBI Taxonomy" id="41427"/>
    <lineage>
        <taxon>Eukaryota</taxon>
        <taxon>Metazoa</taxon>
        <taxon>Ecdysozoa</taxon>
        <taxon>Arthropoda</taxon>
        <taxon>Hexapoda</taxon>
        <taxon>Insecta</taxon>
        <taxon>Pterygota</taxon>
        <taxon>Neoptera</taxon>
        <taxon>Endopterygota</taxon>
        <taxon>Diptera</taxon>
        <taxon>Nematocera</taxon>
        <taxon>Culicoidea</taxon>
        <taxon>Culicidae</taxon>
        <taxon>Anophelinae</taxon>
        <taxon>Anopheles</taxon>
    </lineage>
</organism>
<evidence type="ECO:0000256" key="3">
    <source>
        <dbReference type="ARBA" id="ARBA00022737"/>
    </source>
</evidence>
<keyword evidence="7" id="KW-1185">Reference proteome</keyword>
<keyword evidence="4" id="KW-0812">Transmembrane</keyword>
<protein>
    <recommendedName>
        <fullName evidence="8">LRRCT domain-containing protein</fullName>
    </recommendedName>
</protein>
<feature type="chain" id="PRO_5042582288" description="LRRCT domain-containing protein" evidence="5">
    <location>
        <begin position="18"/>
        <end position="499"/>
    </location>
</feature>
<evidence type="ECO:0008006" key="8">
    <source>
        <dbReference type="Google" id="ProtNLM"/>
    </source>
</evidence>
<dbReference type="AlphaFoldDB" id="A0AAG5D1U6"/>
<evidence type="ECO:0000313" key="6">
    <source>
        <dbReference type="EnsemblMetazoa" id="ENSAATROPP004875"/>
    </source>
</evidence>
<dbReference type="SUPFAM" id="SSF52058">
    <property type="entry name" value="L domain-like"/>
    <property type="match status" value="1"/>
</dbReference>
<keyword evidence="3" id="KW-0677">Repeat</keyword>
<proteinExistence type="predicted"/>
<keyword evidence="2 5" id="KW-0732">Signal</keyword>
<dbReference type="Proteomes" id="UP000075880">
    <property type="component" value="Unassembled WGS sequence"/>
</dbReference>
<keyword evidence="1" id="KW-0433">Leucine-rich repeat</keyword>
<evidence type="ECO:0000256" key="2">
    <source>
        <dbReference type="ARBA" id="ARBA00022729"/>
    </source>
</evidence>
<reference evidence="6" key="1">
    <citation type="submission" date="2024-04" db="UniProtKB">
        <authorList>
            <consortium name="EnsemblMetazoa"/>
        </authorList>
    </citation>
    <scope>IDENTIFICATION</scope>
    <source>
        <strain evidence="6">EBRO</strain>
    </source>
</reference>
<name>A0AAG5D1U6_ANOAO</name>
<dbReference type="InterPro" id="IPR001611">
    <property type="entry name" value="Leu-rich_rpt"/>
</dbReference>
<dbReference type="SMART" id="SM00369">
    <property type="entry name" value="LRR_TYP"/>
    <property type="match status" value="5"/>
</dbReference>
<accession>A0AAG5D1U6</accession>
<keyword evidence="4" id="KW-0472">Membrane</keyword>
<dbReference type="InterPro" id="IPR032675">
    <property type="entry name" value="LRR_dom_sf"/>
</dbReference>
<sequence length="499" mass="55789">MRILRMLLFVLVMCAIAANTADFEDGTSICDKCTCLVANSTTTVLSYDLLDCSRSNLLHMFDNWPKQFETSNPQREIVVSLSGNEMTQLQPLPPTSASLVFSCRHCKLENLASGLFLDTPNVLRADLSWNKLDGYVLSSDVFRGQYHEEENYASLSLDVLDLGYNVITQLTDDVFKYVTSLRRLSLAYNALGKISESTATALKQLIHLEYLDLSYSSLTHIDSEIFIEMHALQELLIQGNKLTVIPDAVFHTTSLVSLNLGENPIDTLNMNKPLHKLHHLNMSSMPALNRIHVDSFQNVKSLRSLTCRNNTALEVFDLAILGHAINLQQLDLSQSSLKHLSPPNRRVNDSLIQNSLELQSNLNSLEILELADNPWHCDCDLQLVLTHVGLKLDTEKNSRCETPNMLISLHLSELTHIDVCDLVVNETPKNSIYEKPAFLRPRAIFLTLLSIGIVVGVGIVIGLIIVCLKRRLTDNGIGFTSPVRYTSVRESTPSAVYQL</sequence>
<evidence type="ECO:0000256" key="4">
    <source>
        <dbReference type="SAM" id="Phobius"/>
    </source>
</evidence>
<dbReference type="Pfam" id="PF13855">
    <property type="entry name" value="LRR_8"/>
    <property type="match status" value="1"/>
</dbReference>
<keyword evidence="4" id="KW-1133">Transmembrane helix</keyword>
<dbReference type="InterPro" id="IPR050328">
    <property type="entry name" value="Dev_Immune_Receptor"/>
</dbReference>
<dbReference type="PANTHER" id="PTHR24373">
    <property type="entry name" value="SLIT RELATED LEUCINE-RICH REPEAT NEURONAL PROTEIN"/>
    <property type="match status" value="1"/>
</dbReference>
<dbReference type="EnsemblMetazoa" id="ENSAATROPT005220">
    <property type="protein sequence ID" value="ENSAATROPP004875"/>
    <property type="gene ID" value="ENSAATROPG004184"/>
</dbReference>
<dbReference type="Gene3D" id="3.80.10.10">
    <property type="entry name" value="Ribonuclease Inhibitor"/>
    <property type="match status" value="3"/>
</dbReference>
<dbReference type="PANTHER" id="PTHR24373:SF275">
    <property type="entry name" value="TIR DOMAIN-CONTAINING PROTEIN"/>
    <property type="match status" value="1"/>
</dbReference>
<evidence type="ECO:0000313" key="7">
    <source>
        <dbReference type="Proteomes" id="UP000075880"/>
    </source>
</evidence>
<feature type="signal peptide" evidence="5">
    <location>
        <begin position="1"/>
        <end position="17"/>
    </location>
</feature>
<evidence type="ECO:0000256" key="5">
    <source>
        <dbReference type="SAM" id="SignalP"/>
    </source>
</evidence>
<feature type="transmembrane region" description="Helical" evidence="4">
    <location>
        <begin position="443"/>
        <end position="468"/>
    </location>
</feature>